<dbReference type="EMBL" id="BLAB01000001">
    <property type="protein sequence ID" value="GER94372.1"/>
    <property type="molecule type" value="Genomic_DNA"/>
</dbReference>
<sequence length="115" mass="12852">MKGKGFYVALFAVAVLLLGCASSSVRFTHDEIKDYPLDVQEKIIKGEIAPGMTPQQVRYAWGNPDSVLKLEPEKDGRQKEQWTYSSVLGAFKTRLIFIDGKLTYIISTEPGRVAK</sequence>
<gene>
    <name evidence="1" type="ORF">A45J_2133</name>
</gene>
<proteinExistence type="predicted"/>
<protein>
    <submittedName>
        <fullName evidence="1">DUF2845 domain-containing protein</fullName>
    </submittedName>
</protein>
<dbReference type="AlphaFoldDB" id="A0A5J4L537"/>
<dbReference type="PROSITE" id="PS51257">
    <property type="entry name" value="PROKAR_LIPOPROTEIN"/>
    <property type="match status" value="1"/>
</dbReference>
<evidence type="ECO:0000313" key="1">
    <source>
        <dbReference type="EMBL" id="GER94372.1"/>
    </source>
</evidence>
<organism evidence="1">
    <name type="scientific">hot springs metagenome</name>
    <dbReference type="NCBI Taxonomy" id="433727"/>
    <lineage>
        <taxon>unclassified sequences</taxon>
        <taxon>metagenomes</taxon>
        <taxon>ecological metagenomes</taxon>
    </lineage>
</organism>
<comment type="caution">
    <text evidence="1">The sequence shown here is derived from an EMBL/GenBank/DDBJ whole genome shotgun (WGS) entry which is preliminary data.</text>
</comment>
<name>A0A5J4L537_9ZZZZ</name>
<reference evidence="1" key="1">
    <citation type="submission" date="2019-10" db="EMBL/GenBank/DDBJ databases">
        <title>Metagenomic sequencing of thiosulfate-disproportionating enrichment culture.</title>
        <authorList>
            <person name="Umezawa K."/>
            <person name="Kojima H."/>
            <person name="Fukui M."/>
        </authorList>
    </citation>
    <scope>NUCLEOTIDE SEQUENCE</scope>
    <source>
        <strain evidence="1">45J</strain>
    </source>
</reference>
<accession>A0A5J4L537</accession>